<accession>A0ABR9SEW8</accession>
<feature type="transmembrane region" description="Helical" evidence="1">
    <location>
        <begin position="71"/>
        <end position="95"/>
    </location>
</feature>
<dbReference type="EMBL" id="JADDOJ010000034">
    <property type="protein sequence ID" value="MBE7940905.1"/>
    <property type="molecule type" value="Genomic_DNA"/>
</dbReference>
<comment type="caution">
    <text evidence="2">The sequence shown here is derived from an EMBL/GenBank/DDBJ whole genome shotgun (WGS) entry which is preliminary data.</text>
</comment>
<keyword evidence="3" id="KW-1185">Reference proteome</keyword>
<dbReference type="RefSeq" id="WP_193780445.1">
    <property type="nucleotide sequence ID" value="NZ_JADDOJ010000034.1"/>
</dbReference>
<sequence length="150" mass="15073">MRAAPAPRDAALDAGHAAPHRDRTSAWALGAGLVLGPAAFFLQMAVAVPLLSNGCDLGWEPRVGAIPGLHGLALAVDVVALVLVVCSAAIAAGAWRRTAGEKPGGGHRLLGSGDGRTRFMAMAGLIANLIVGAAVLYVLLAHALLTVCGT</sequence>
<protein>
    <submittedName>
        <fullName evidence="2">Uncharacterized protein</fullName>
    </submittedName>
</protein>
<keyword evidence="1" id="KW-0472">Membrane</keyword>
<evidence type="ECO:0000313" key="3">
    <source>
        <dbReference type="Proteomes" id="UP000715965"/>
    </source>
</evidence>
<evidence type="ECO:0000313" key="2">
    <source>
        <dbReference type="EMBL" id="MBE7940905.1"/>
    </source>
</evidence>
<dbReference type="Proteomes" id="UP000715965">
    <property type="component" value="Unassembled WGS sequence"/>
</dbReference>
<keyword evidence="1" id="KW-1133">Transmembrane helix</keyword>
<organism evidence="2 3">
    <name type="scientific">Ramlibacter aquaticus</name>
    <dbReference type="NCBI Taxonomy" id="2780094"/>
    <lineage>
        <taxon>Bacteria</taxon>
        <taxon>Pseudomonadati</taxon>
        <taxon>Pseudomonadota</taxon>
        <taxon>Betaproteobacteria</taxon>
        <taxon>Burkholderiales</taxon>
        <taxon>Comamonadaceae</taxon>
        <taxon>Ramlibacter</taxon>
    </lineage>
</organism>
<keyword evidence="1" id="KW-0812">Transmembrane</keyword>
<gene>
    <name evidence="2" type="ORF">IM725_10015</name>
</gene>
<name>A0ABR9SEW8_9BURK</name>
<feature type="transmembrane region" description="Helical" evidence="1">
    <location>
        <begin position="26"/>
        <end position="51"/>
    </location>
</feature>
<proteinExistence type="predicted"/>
<evidence type="ECO:0000256" key="1">
    <source>
        <dbReference type="SAM" id="Phobius"/>
    </source>
</evidence>
<feature type="transmembrane region" description="Helical" evidence="1">
    <location>
        <begin position="125"/>
        <end position="145"/>
    </location>
</feature>
<reference evidence="2 3" key="1">
    <citation type="submission" date="2020-10" db="EMBL/GenBank/DDBJ databases">
        <title>Draft genome of Ramlibacter aquaticus LMG 30558.</title>
        <authorList>
            <person name="Props R."/>
        </authorList>
    </citation>
    <scope>NUCLEOTIDE SEQUENCE [LARGE SCALE GENOMIC DNA]</scope>
    <source>
        <strain evidence="2 3">LMG 30558</strain>
    </source>
</reference>